<reference evidence="2 3" key="1">
    <citation type="journal article" date="2006" name="PLoS Genet.">
        <title>Comparative genomics of emerging human ehrlichiosis agents.</title>
        <authorList>
            <person name="Dunning Hotopp J.C."/>
            <person name="Lin M."/>
            <person name="Madupu R."/>
            <person name="Crabtree J."/>
            <person name="Angiuoli S.V."/>
            <person name="Eisen J.A."/>
            <person name="Seshadri R."/>
            <person name="Ren Q."/>
            <person name="Wu M."/>
            <person name="Utterback T.R."/>
            <person name="Smith S."/>
            <person name="Lewis M."/>
            <person name="Khouri H."/>
            <person name="Zhang C."/>
            <person name="Niu H."/>
            <person name="Lin Q."/>
            <person name="Ohashi N."/>
            <person name="Zhi N."/>
            <person name="Nelson W."/>
            <person name="Brinkac L.M."/>
            <person name="Dodson R.J."/>
            <person name="Rosovitz M.J."/>
            <person name="Sundaram J."/>
            <person name="Daugherty S.C."/>
            <person name="Davidsen T."/>
            <person name="Durkin A.S."/>
            <person name="Gwinn M."/>
            <person name="Haft D.H."/>
            <person name="Selengut J.D."/>
            <person name="Sullivan S.A."/>
            <person name="Zafar N."/>
            <person name="Zhou L."/>
            <person name="Benahmed F."/>
            <person name="Forberger H."/>
            <person name="Halpin R."/>
            <person name="Mulligan S."/>
            <person name="Robinson J."/>
            <person name="White O."/>
            <person name="Rikihisa Y."/>
            <person name="Tettelin H."/>
        </authorList>
    </citation>
    <scope>NUCLEOTIDE SEQUENCE [LARGE SCALE GENOMIC DNA]</scope>
    <source>
        <strain evidence="3">ATCC VR-367 / Miyayama</strain>
    </source>
</reference>
<dbReference type="Proteomes" id="UP000001942">
    <property type="component" value="Chromosome"/>
</dbReference>
<proteinExistence type="predicted"/>
<protein>
    <submittedName>
        <fullName evidence="2">Uncharacterized protein</fullName>
    </submittedName>
</protein>
<sequence>MINGLLSSSRVLSSEDLSTTREASVHRTGSRILSVKKASYDLHFCEKLFCKRVFWFTFYGVFVTPRKIDLLYKDAAD</sequence>
<feature type="compositionally biased region" description="Low complexity" evidence="1">
    <location>
        <begin position="1"/>
        <end position="17"/>
    </location>
</feature>
<evidence type="ECO:0000313" key="2">
    <source>
        <dbReference type="EMBL" id="ABD45821.1"/>
    </source>
</evidence>
<dbReference type="AlphaFoldDB" id="Q2GCW1"/>
<name>Q2GCW1_EHRS3</name>
<organism evidence="2 3">
    <name type="scientific">Ehrlichia sennetsu (strain ATCC VR-367 / Miyayama)</name>
    <name type="common">Neorickettsia sennetsu</name>
    <dbReference type="NCBI Taxonomy" id="222891"/>
    <lineage>
        <taxon>Bacteria</taxon>
        <taxon>Pseudomonadati</taxon>
        <taxon>Pseudomonadota</taxon>
        <taxon>Alphaproteobacteria</taxon>
        <taxon>Rickettsiales</taxon>
        <taxon>Anaplasmataceae</taxon>
        <taxon>Ehrlichia</taxon>
    </lineage>
</organism>
<feature type="region of interest" description="Disordered" evidence="1">
    <location>
        <begin position="1"/>
        <end position="28"/>
    </location>
</feature>
<accession>Q2GCW1</accession>
<dbReference type="KEGG" id="nse:NSE_0813"/>
<keyword evidence="3" id="KW-1185">Reference proteome</keyword>
<evidence type="ECO:0000313" key="3">
    <source>
        <dbReference type="Proteomes" id="UP000001942"/>
    </source>
</evidence>
<gene>
    <name evidence="2" type="ordered locus">NSE_0813</name>
</gene>
<dbReference type="HOGENOM" id="CLU_2634468_0_0_5"/>
<evidence type="ECO:0000256" key="1">
    <source>
        <dbReference type="SAM" id="MobiDB-lite"/>
    </source>
</evidence>
<dbReference type="EMBL" id="CP000237">
    <property type="protein sequence ID" value="ABD45821.1"/>
    <property type="molecule type" value="Genomic_DNA"/>
</dbReference>